<dbReference type="RefSeq" id="WP_005730042.1">
    <property type="nucleotide sequence ID" value="NZ_JH932276.1"/>
</dbReference>
<evidence type="ECO:0000313" key="2">
    <source>
        <dbReference type="EMBL" id="EKB61912.1"/>
    </source>
</evidence>
<sequence length="247" mass="28097">MKSFFQNKVNGLIVAISTVYTAILINVYLFLTSEIEAPGYMIYIFIIVVLMVSMCFLSDYRVKLAVFINRYPAKLVNIMSACIIIAASIFSFLLLTADKSSSPRTTVMYHGLISLLSFALIPVLNRLSHEPIVDVKILTKNVINNSEKIVFSSKDEFKLTALWNGNTEEVIQFRGFCLQNDENKLHSYDVPKDNIVFMPIHKTRSREKVSIASVPEQVKPYSLGREYNIRIKDILTALKSRKVETVK</sequence>
<feature type="transmembrane region" description="Helical" evidence="1">
    <location>
        <begin position="12"/>
        <end position="31"/>
    </location>
</feature>
<evidence type="ECO:0000313" key="3">
    <source>
        <dbReference type="Proteomes" id="UP000004722"/>
    </source>
</evidence>
<dbReference type="Proteomes" id="UP000004722">
    <property type="component" value="Unassembled WGS sequence"/>
</dbReference>
<gene>
    <name evidence="2" type="ORF">HMPREF9249_02541</name>
</gene>
<protein>
    <submittedName>
        <fullName evidence="2">Uncharacterized protein</fullName>
    </submittedName>
</protein>
<comment type="caution">
    <text evidence="2">The sequence shown here is derived from an EMBL/GenBank/DDBJ whole genome shotgun (WGS) entry which is preliminary data.</text>
</comment>
<dbReference type="AlphaFoldDB" id="K1MCG2"/>
<feature type="transmembrane region" description="Helical" evidence="1">
    <location>
        <begin position="78"/>
        <end position="95"/>
    </location>
</feature>
<accession>K1MCG2</accession>
<keyword evidence="1" id="KW-0812">Transmembrane</keyword>
<keyword evidence="1" id="KW-1133">Transmembrane helix</keyword>
<dbReference type="PATRIC" id="fig|883092.3.peg.2520"/>
<name>K1MCG2_9LACO</name>
<organism evidence="2 3">
    <name type="scientific">Lactobacillus crispatus FB077-07</name>
    <dbReference type="NCBI Taxonomy" id="883092"/>
    <lineage>
        <taxon>Bacteria</taxon>
        <taxon>Bacillati</taxon>
        <taxon>Bacillota</taxon>
        <taxon>Bacilli</taxon>
        <taxon>Lactobacillales</taxon>
        <taxon>Lactobacillaceae</taxon>
        <taxon>Lactobacillus</taxon>
    </lineage>
</organism>
<keyword evidence="1" id="KW-0472">Membrane</keyword>
<feature type="transmembrane region" description="Helical" evidence="1">
    <location>
        <begin position="37"/>
        <end position="57"/>
    </location>
</feature>
<dbReference type="HOGENOM" id="CLU_1080911_0_0_9"/>
<dbReference type="EMBL" id="AGZG01000123">
    <property type="protein sequence ID" value="EKB61912.1"/>
    <property type="molecule type" value="Genomic_DNA"/>
</dbReference>
<reference evidence="2 3" key="1">
    <citation type="submission" date="2012-07" db="EMBL/GenBank/DDBJ databases">
        <title>The Genome Sequence of Lactobacillus crispatus FB077-07.</title>
        <authorList>
            <consortium name="The Broad Institute Genome Sequencing Platform"/>
            <person name="Earl A."/>
            <person name="Ward D."/>
            <person name="Feldgarden M."/>
            <person name="Gevers D."/>
            <person name="Saerens B."/>
            <person name="Vaneechoutte M."/>
            <person name="Walker B."/>
            <person name="Young S.K."/>
            <person name="Zeng Q."/>
            <person name="Gargeya S."/>
            <person name="Fitzgerald M."/>
            <person name="Haas B."/>
            <person name="Abouelleil A."/>
            <person name="Alvarado L."/>
            <person name="Arachchi H.M."/>
            <person name="Berlin A.M."/>
            <person name="Chapman S.B."/>
            <person name="Goldberg J."/>
            <person name="Griggs A."/>
            <person name="Gujja S."/>
            <person name="Hansen M."/>
            <person name="Howarth C."/>
            <person name="Imamovic A."/>
            <person name="Larimer J."/>
            <person name="McCowen C."/>
            <person name="Montmayeur A."/>
            <person name="Murphy C."/>
            <person name="Neiman D."/>
            <person name="Pearson M."/>
            <person name="Priest M."/>
            <person name="Roberts A."/>
            <person name="Saif S."/>
            <person name="Shea T."/>
            <person name="Sisk P."/>
            <person name="Sykes S."/>
            <person name="Wortman J."/>
            <person name="Nusbaum C."/>
            <person name="Birren B."/>
        </authorList>
    </citation>
    <scope>NUCLEOTIDE SEQUENCE [LARGE SCALE GENOMIC DNA]</scope>
    <source>
        <strain evidence="2 3">FB077-07</strain>
    </source>
</reference>
<evidence type="ECO:0000256" key="1">
    <source>
        <dbReference type="SAM" id="Phobius"/>
    </source>
</evidence>
<feature type="transmembrane region" description="Helical" evidence="1">
    <location>
        <begin position="107"/>
        <end position="124"/>
    </location>
</feature>
<proteinExistence type="predicted"/>